<evidence type="ECO:0000313" key="2">
    <source>
        <dbReference type="Proteomes" id="UP000271098"/>
    </source>
</evidence>
<dbReference type="EMBL" id="UYRT01094696">
    <property type="protein sequence ID" value="VDN39765.1"/>
    <property type="molecule type" value="Genomic_DNA"/>
</dbReference>
<dbReference type="AlphaFoldDB" id="A0A183EMU0"/>
<evidence type="ECO:0000313" key="3">
    <source>
        <dbReference type="WBParaSite" id="GPUH_0002230801-mRNA-1"/>
    </source>
</evidence>
<organism evidence="3">
    <name type="scientific">Gongylonema pulchrum</name>
    <dbReference type="NCBI Taxonomy" id="637853"/>
    <lineage>
        <taxon>Eukaryota</taxon>
        <taxon>Metazoa</taxon>
        <taxon>Ecdysozoa</taxon>
        <taxon>Nematoda</taxon>
        <taxon>Chromadorea</taxon>
        <taxon>Rhabditida</taxon>
        <taxon>Spirurina</taxon>
        <taxon>Spiruromorpha</taxon>
        <taxon>Spiruroidea</taxon>
        <taxon>Gongylonematidae</taxon>
        <taxon>Gongylonema</taxon>
    </lineage>
</organism>
<dbReference type="GO" id="GO:0005762">
    <property type="term" value="C:mitochondrial large ribosomal subunit"/>
    <property type="evidence" value="ECO:0007669"/>
    <property type="project" value="TreeGrafter"/>
</dbReference>
<gene>
    <name evidence="1" type="ORF">GPUH_LOCUS22280</name>
</gene>
<protein>
    <submittedName>
        <fullName evidence="3">MRP-L46 domain-containing protein</fullName>
    </submittedName>
</protein>
<dbReference type="WBParaSite" id="GPUH_0002230801-mRNA-1">
    <property type="protein sequence ID" value="GPUH_0002230801-mRNA-1"/>
    <property type="gene ID" value="GPUH_0002230801"/>
</dbReference>
<evidence type="ECO:0000313" key="1">
    <source>
        <dbReference type="EMBL" id="VDN39765.1"/>
    </source>
</evidence>
<keyword evidence="2" id="KW-1185">Reference proteome</keyword>
<proteinExistence type="predicted"/>
<dbReference type="InterPro" id="IPR040008">
    <property type="entry name" value="Ribosomal_mL46"/>
</dbReference>
<reference evidence="1 2" key="2">
    <citation type="submission" date="2018-11" db="EMBL/GenBank/DDBJ databases">
        <authorList>
            <consortium name="Pathogen Informatics"/>
        </authorList>
    </citation>
    <scope>NUCLEOTIDE SEQUENCE [LARGE SCALE GENOMIC DNA]</scope>
</reference>
<dbReference type="PANTHER" id="PTHR13124">
    <property type="entry name" value="39S RIBOSOMAL PROTEIN L46, MITOCHONDRIAL PRECURSOR-RELATED"/>
    <property type="match status" value="1"/>
</dbReference>
<reference evidence="3" key="1">
    <citation type="submission" date="2016-06" db="UniProtKB">
        <authorList>
            <consortium name="WormBaseParasite"/>
        </authorList>
    </citation>
    <scope>IDENTIFICATION</scope>
</reference>
<dbReference type="Proteomes" id="UP000271098">
    <property type="component" value="Unassembled WGS sequence"/>
</dbReference>
<dbReference type="Gene3D" id="3.90.79.10">
    <property type="entry name" value="Nucleoside Triphosphate Pyrophosphohydrolase"/>
    <property type="match status" value="1"/>
</dbReference>
<name>A0A183EMU0_9BILA</name>
<accession>A0A183EMU0</accession>
<dbReference type="PANTHER" id="PTHR13124:SF12">
    <property type="entry name" value="LARGE RIBOSOMAL SUBUNIT PROTEIN ML46"/>
    <property type="match status" value="1"/>
</dbReference>
<dbReference type="GO" id="GO:0003735">
    <property type="term" value="F:structural constituent of ribosome"/>
    <property type="evidence" value="ECO:0007669"/>
    <property type="project" value="InterPro"/>
</dbReference>
<dbReference type="OrthoDB" id="410701at2759"/>
<sequence>MPSACQSTCDIFAAVALVRPPVIAPPMNKLEQRYSHVMAEREIECSLRSDFELRQLRDERPPVIAPPMNKLEQRYSHVMAEREIECSLRSDFELRQLRDERLLKERERLKMSNEEGTLSEEIGILASVDEENWRKQGDRIRKQLAIGDLSRFAKADSRSLQRKIDEPLVFIVRHKFGRTDGYETNWLLPQVQHQTSETLKQTAERCLKTVISNEVEVEGLSNAPFSVYSYNYPSRLRKLLKTQSRSAVVSCFFFSIIFF</sequence>